<sequence length="37" mass="3721">MGIDDLPTAFAISPALLIANGIKSAAAGFSAIELFLT</sequence>
<comment type="caution">
    <text evidence="1">The sequence shown here is derived from an EMBL/GenBank/DDBJ whole genome shotgun (WGS) entry which is preliminary data.</text>
</comment>
<dbReference type="EMBL" id="JXRP01000018">
    <property type="protein sequence ID" value="KIL45384.1"/>
    <property type="molecule type" value="Genomic_DNA"/>
</dbReference>
<protein>
    <submittedName>
        <fullName evidence="1">Uncharacterized protein</fullName>
    </submittedName>
</protein>
<reference evidence="1 2" key="1">
    <citation type="submission" date="2015-01" db="EMBL/GenBank/DDBJ databases">
        <title>Genome sequencing of Jeotgalibacillus soli.</title>
        <authorList>
            <person name="Goh K.M."/>
            <person name="Chan K.-G."/>
            <person name="Yaakop A.S."/>
            <person name="Ee R."/>
            <person name="Gan H.M."/>
            <person name="Chan C.S."/>
        </authorList>
    </citation>
    <scope>NUCLEOTIDE SEQUENCE [LARGE SCALE GENOMIC DNA]</scope>
    <source>
        <strain evidence="1 2">P9</strain>
    </source>
</reference>
<accession>A0A0C2RUG5</accession>
<organism evidence="1 2">
    <name type="scientific">Jeotgalibacillus soli</name>
    <dbReference type="NCBI Taxonomy" id="889306"/>
    <lineage>
        <taxon>Bacteria</taxon>
        <taxon>Bacillati</taxon>
        <taxon>Bacillota</taxon>
        <taxon>Bacilli</taxon>
        <taxon>Bacillales</taxon>
        <taxon>Caryophanaceae</taxon>
        <taxon>Jeotgalibacillus</taxon>
    </lineage>
</organism>
<keyword evidence="2" id="KW-1185">Reference proteome</keyword>
<proteinExistence type="predicted"/>
<dbReference type="AlphaFoldDB" id="A0A0C2RUG5"/>
<gene>
    <name evidence="1" type="ORF">KP78_29280</name>
</gene>
<evidence type="ECO:0000313" key="2">
    <source>
        <dbReference type="Proteomes" id="UP000031938"/>
    </source>
</evidence>
<dbReference type="Proteomes" id="UP000031938">
    <property type="component" value="Unassembled WGS sequence"/>
</dbReference>
<dbReference type="PATRIC" id="fig|889306.3.peg.2941"/>
<name>A0A0C2RUG5_9BACL</name>
<evidence type="ECO:0000313" key="1">
    <source>
        <dbReference type="EMBL" id="KIL45384.1"/>
    </source>
</evidence>